<evidence type="ECO:0000313" key="9">
    <source>
        <dbReference type="EMBL" id="MEN7551624.1"/>
    </source>
</evidence>
<evidence type="ECO:0000256" key="3">
    <source>
        <dbReference type="ARBA" id="ARBA00022679"/>
    </source>
</evidence>
<evidence type="ECO:0000256" key="1">
    <source>
        <dbReference type="ARBA" id="ARBA00004127"/>
    </source>
</evidence>
<evidence type="ECO:0000256" key="7">
    <source>
        <dbReference type="SAM" id="Phobius"/>
    </source>
</evidence>
<protein>
    <submittedName>
        <fullName evidence="9">Phospholipid carrier-dependent glycosyltransferase</fullName>
    </submittedName>
</protein>
<reference evidence="9 10" key="1">
    <citation type="submission" date="2024-04" db="EMBL/GenBank/DDBJ databases">
        <title>Novel genus in family Flammeovirgaceae.</title>
        <authorList>
            <person name="Nguyen T.H."/>
            <person name="Vuong T.Q."/>
            <person name="Le H."/>
            <person name="Kim S.-G."/>
        </authorList>
    </citation>
    <scope>NUCLEOTIDE SEQUENCE [LARGE SCALE GENOMIC DNA]</scope>
    <source>
        <strain evidence="9 10">JCM 23209</strain>
    </source>
</reference>
<evidence type="ECO:0000256" key="5">
    <source>
        <dbReference type="ARBA" id="ARBA00022989"/>
    </source>
</evidence>
<evidence type="ECO:0000256" key="4">
    <source>
        <dbReference type="ARBA" id="ARBA00022692"/>
    </source>
</evidence>
<gene>
    <name evidence="9" type="ORF">AAG747_27160</name>
</gene>
<feature type="transmembrane region" description="Helical" evidence="7">
    <location>
        <begin position="328"/>
        <end position="345"/>
    </location>
</feature>
<comment type="subcellular location">
    <subcellularLocation>
        <location evidence="1">Endomembrane system</location>
        <topology evidence="1">Multi-pass membrane protein</topology>
    </subcellularLocation>
</comment>
<feature type="transmembrane region" description="Helical" evidence="7">
    <location>
        <begin position="403"/>
        <end position="421"/>
    </location>
</feature>
<feature type="transmembrane region" description="Helical" evidence="7">
    <location>
        <begin position="106"/>
        <end position="121"/>
    </location>
</feature>
<feature type="transmembrane region" description="Helical" evidence="7">
    <location>
        <begin position="357"/>
        <end position="374"/>
    </location>
</feature>
<evidence type="ECO:0000259" key="8">
    <source>
        <dbReference type="Pfam" id="PF02366"/>
    </source>
</evidence>
<keyword evidence="3" id="KW-0808">Transferase</keyword>
<keyword evidence="6 7" id="KW-0472">Membrane</keyword>
<accession>A0AAW9S355</accession>
<dbReference type="AlphaFoldDB" id="A0AAW9S355"/>
<proteinExistence type="predicted"/>
<dbReference type="EMBL" id="JBDKWZ010000024">
    <property type="protein sequence ID" value="MEN7551624.1"/>
    <property type="molecule type" value="Genomic_DNA"/>
</dbReference>
<dbReference type="RefSeq" id="WP_346824404.1">
    <property type="nucleotide sequence ID" value="NZ_JBDKWZ010000024.1"/>
</dbReference>
<feature type="transmembrane region" description="Helical" evidence="7">
    <location>
        <begin position="77"/>
        <end position="99"/>
    </location>
</feature>
<feature type="transmembrane region" description="Helical" evidence="7">
    <location>
        <begin position="156"/>
        <end position="172"/>
    </location>
</feature>
<feature type="transmembrane region" description="Helical" evidence="7">
    <location>
        <begin position="262"/>
        <end position="284"/>
    </location>
</feature>
<feature type="transmembrane region" description="Helical" evidence="7">
    <location>
        <begin position="200"/>
        <end position="221"/>
    </location>
</feature>
<keyword evidence="4 7" id="KW-0812">Transmembrane</keyword>
<sequence>MFKRPNSIFLFCLLLLITVVFAYFNQQGILLSDQYLYAKNAYLFAEGNFELSPSVFSNRFAVFIPTAWFIKLLGMEYWVVSIWPLLTFVLLLTGTFFYLRKQSPQIALWATVFLATNPLLIKLSADLLPDLILAVFTTLAMYCIQLAQSVKNTVSAFRWSFLFALCFIIATLAKETTAFLLPFIGALMLIDCIQKKNLRFWLGVIVSGLLLGGTYLAFYQLHTGDLLYRLKGIEQEHNISKVWSYYGSSTFEILARLTYKPLVFLLSSQYYSYLFFLAFIALLYFKKEQQERSFKVFWALYLGYLLAMFWWGSTSLKGYNPMPLQSRMWILLLPPLCIFSAYTLVHWKTYVNFRFPMIAFCLIALACIGSALWWHHDWEAIFALYFVLLLAGYAVFQQKISSGWAVFILLPLLAYQGLFVFKYHKTKTAYFYEKNLIRQLTNSTDNLVIYSDDKLAGKYDVYFDFAPPSGLKILDWNTMQKVSFDSSSKNKLFVWINRQRVKELNTRYGHQLPQVLAKAIEGKKPVLENQQVAVYEITK</sequence>
<dbReference type="Pfam" id="PF02366">
    <property type="entry name" value="PMT"/>
    <property type="match status" value="1"/>
</dbReference>
<feature type="domain" description="ArnT-like N-terminal" evidence="8">
    <location>
        <begin position="75"/>
        <end position="198"/>
    </location>
</feature>
<dbReference type="InterPro" id="IPR003342">
    <property type="entry name" value="ArnT-like_N"/>
</dbReference>
<dbReference type="GO" id="GO:0000030">
    <property type="term" value="F:mannosyltransferase activity"/>
    <property type="evidence" value="ECO:0007669"/>
    <property type="project" value="InterPro"/>
</dbReference>
<feature type="transmembrane region" description="Helical" evidence="7">
    <location>
        <begin position="296"/>
        <end position="313"/>
    </location>
</feature>
<keyword evidence="10" id="KW-1185">Reference proteome</keyword>
<keyword evidence="5 7" id="KW-1133">Transmembrane helix</keyword>
<evidence type="ECO:0000256" key="2">
    <source>
        <dbReference type="ARBA" id="ARBA00022676"/>
    </source>
</evidence>
<dbReference type="GO" id="GO:0006493">
    <property type="term" value="P:protein O-linked glycosylation"/>
    <property type="evidence" value="ECO:0007669"/>
    <property type="project" value="InterPro"/>
</dbReference>
<keyword evidence="2" id="KW-0328">Glycosyltransferase</keyword>
<evidence type="ECO:0000313" key="10">
    <source>
        <dbReference type="Proteomes" id="UP001403385"/>
    </source>
</evidence>
<feature type="transmembrane region" description="Helical" evidence="7">
    <location>
        <begin position="380"/>
        <end position="396"/>
    </location>
</feature>
<comment type="caution">
    <text evidence="9">The sequence shown here is derived from an EMBL/GenBank/DDBJ whole genome shotgun (WGS) entry which is preliminary data.</text>
</comment>
<name>A0AAW9S355_9BACT</name>
<dbReference type="GO" id="GO:0016020">
    <property type="term" value="C:membrane"/>
    <property type="evidence" value="ECO:0007669"/>
    <property type="project" value="InterPro"/>
</dbReference>
<dbReference type="GO" id="GO:0012505">
    <property type="term" value="C:endomembrane system"/>
    <property type="evidence" value="ECO:0007669"/>
    <property type="project" value="UniProtKB-SubCell"/>
</dbReference>
<organism evidence="9 10">
    <name type="scientific">Rapidithrix thailandica</name>
    <dbReference type="NCBI Taxonomy" id="413964"/>
    <lineage>
        <taxon>Bacteria</taxon>
        <taxon>Pseudomonadati</taxon>
        <taxon>Bacteroidota</taxon>
        <taxon>Cytophagia</taxon>
        <taxon>Cytophagales</taxon>
        <taxon>Flammeovirgaceae</taxon>
        <taxon>Rapidithrix</taxon>
    </lineage>
</organism>
<dbReference type="Proteomes" id="UP001403385">
    <property type="component" value="Unassembled WGS sequence"/>
</dbReference>
<evidence type="ECO:0000256" key="6">
    <source>
        <dbReference type="ARBA" id="ARBA00023136"/>
    </source>
</evidence>